<organism evidence="1 2">
    <name type="scientific">Abeliophyllum distichum</name>
    <dbReference type="NCBI Taxonomy" id="126358"/>
    <lineage>
        <taxon>Eukaryota</taxon>
        <taxon>Viridiplantae</taxon>
        <taxon>Streptophyta</taxon>
        <taxon>Embryophyta</taxon>
        <taxon>Tracheophyta</taxon>
        <taxon>Spermatophyta</taxon>
        <taxon>Magnoliopsida</taxon>
        <taxon>eudicotyledons</taxon>
        <taxon>Gunneridae</taxon>
        <taxon>Pentapetalae</taxon>
        <taxon>asterids</taxon>
        <taxon>lamiids</taxon>
        <taxon>Lamiales</taxon>
        <taxon>Oleaceae</taxon>
        <taxon>Forsythieae</taxon>
        <taxon>Abeliophyllum</taxon>
    </lineage>
</organism>
<gene>
    <name evidence="1" type="ORF">Adt_45321</name>
</gene>
<name>A0ABD1PDC6_9LAMI</name>
<reference evidence="2" key="1">
    <citation type="submission" date="2024-07" db="EMBL/GenBank/DDBJ databases">
        <title>Two chromosome-level genome assemblies of Korean endemic species Abeliophyllum distichum and Forsythia ovata (Oleaceae).</title>
        <authorList>
            <person name="Jang H."/>
        </authorList>
    </citation>
    <scope>NUCLEOTIDE SEQUENCE [LARGE SCALE GENOMIC DNA]</scope>
</reference>
<comment type="caution">
    <text evidence="1">The sequence shown here is derived from an EMBL/GenBank/DDBJ whole genome shotgun (WGS) entry which is preliminary data.</text>
</comment>
<sequence>MDNYTVCNPPHLQQMLSVIAVGKIELKILPKFSQPLESSDGGPYDSKKKLRELIRLPGARILDDVIQNLSFYPSMETQAFKKYFSPRWKDLAFHGDLEDTLEASLAAVVRTTGIQLKVLGEVRL</sequence>
<protein>
    <submittedName>
        <fullName evidence="1">Uncharacterized protein</fullName>
    </submittedName>
</protein>
<evidence type="ECO:0000313" key="2">
    <source>
        <dbReference type="Proteomes" id="UP001604336"/>
    </source>
</evidence>
<proteinExistence type="predicted"/>
<evidence type="ECO:0000313" key="1">
    <source>
        <dbReference type="EMBL" id="KAL2461901.1"/>
    </source>
</evidence>
<accession>A0ABD1PDC6</accession>
<dbReference type="EMBL" id="JBFOLK010000014">
    <property type="protein sequence ID" value="KAL2461901.1"/>
    <property type="molecule type" value="Genomic_DNA"/>
</dbReference>
<dbReference type="AlphaFoldDB" id="A0ABD1PDC6"/>
<dbReference type="Proteomes" id="UP001604336">
    <property type="component" value="Unassembled WGS sequence"/>
</dbReference>
<keyword evidence="2" id="KW-1185">Reference proteome</keyword>